<reference evidence="1" key="1">
    <citation type="submission" date="2021-01" db="EMBL/GenBank/DDBJ databases">
        <authorList>
            <consortium name="Genoscope - CEA"/>
            <person name="William W."/>
        </authorList>
    </citation>
    <scope>NUCLEOTIDE SEQUENCE</scope>
</reference>
<protein>
    <submittedName>
        <fullName evidence="1">Uncharacterized protein</fullName>
    </submittedName>
</protein>
<dbReference type="OrthoDB" id="409048at2759"/>
<comment type="caution">
    <text evidence="1">The sequence shown here is derived from an EMBL/GenBank/DDBJ whole genome shotgun (WGS) entry which is preliminary data.</text>
</comment>
<keyword evidence="2" id="KW-1185">Reference proteome</keyword>
<dbReference type="EMBL" id="CAJJDN010000021">
    <property type="protein sequence ID" value="CAD8066125.1"/>
    <property type="molecule type" value="Genomic_DNA"/>
</dbReference>
<dbReference type="AlphaFoldDB" id="A0A8S1LIK7"/>
<evidence type="ECO:0000313" key="2">
    <source>
        <dbReference type="Proteomes" id="UP000692954"/>
    </source>
</evidence>
<proteinExistence type="predicted"/>
<accession>A0A8S1LIK7</accession>
<name>A0A8S1LIK7_9CILI</name>
<evidence type="ECO:0000313" key="1">
    <source>
        <dbReference type="EMBL" id="CAD8066125.1"/>
    </source>
</evidence>
<organism evidence="1 2">
    <name type="scientific">Paramecium sonneborni</name>
    <dbReference type="NCBI Taxonomy" id="65129"/>
    <lineage>
        <taxon>Eukaryota</taxon>
        <taxon>Sar</taxon>
        <taxon>Alveolata</taxon>
        <taxon>Ciliophora</taxon>
        <taxon>Intramacronucleata</taxon>
        <taxon>Oligohymenophorea</taxon>
        <taxon>Peniculida</taxon>
        <taxon>Parameciidae</taxon>
        <taxon>Paramecium</taxon>
    </lineage>
</organism>
<dbReference type="Proteomes" id="UP000692954">
    <property type="component" value="Unassembled WGS sequence"/>
</dbReference>
<sequence length="251" mass="29285">MTEFAKNKSPKKFLNEKFSFYLPQLIYVTINALDKKKRTIIPFLPLPFVPSRQGSQKVMSGGQRVQQEDTHCLFVLKSLLAARLTLEEYTGLQLASILRLWVSRVLWKKGASSAQHDVIVKPGHGVYSPQMISQRLIMASLRNLNAQWGISISFPHVYALKVDTRILLLVQKRRPTSRLKTIPVMFPLKRQRMTYISYNYKARNQQMIFIDLSIACNTKNREKLCEIINRTKWMDKEAANFLMTLYDEMYY</sequence>
<gene>
    <name evidence="1" type="ORF">PSON_ATCC_30995.1.T0210142</name>
</gene>